<dbReference type="Proteomes" id="UP000323946">
    <property type="component" value="Unassembled WGS sequence"/>
</dbReference>
<name>A0A5M7BDH6_SACHI</name>
<gene>
    <name evidence="2" type="ORF">F1721_32980</name>
</gene>
<sequence>MKHAIRTAILTTATLAATALGGLNPAHAEGACPPGSWLEIDNGARIHRSSDLNSPVDGLYYRTHGFELHQVLGTPGTQPEWVNITDLTTKVTGWVHGSAAPCLAQTSP</sequence>
<feature type="chain" id="PRO_5024291133" description="SH3 domain-containing protein" evidence="1">
    <location>
        <begin position="29"/>
        <end position="108"/>
    </location>
</feature>
<keyword evidence="3" id="KW-1185">Reference proteome</keyword>
<evidence type="ECO:0000256" key="1">
    <source>
        <dbReference type="SAM" id="SignalP"/>
    </source>
</evidence>
<evidence type="ECO:0000313" key="3">
    <source>
        <dbReference type="Proteomes" id="UP000323946"/>
    </source>
</evidence>
<keyword evidence="1" id="KW-0732">Signal</keyword>
<evidence type="ECO:0000313" key="2">
    <source>
        <dbReference type="EMBL" id="KAA5825451.1"/>
    </source>
</evidence>
<dbReference type="RefSeq" id="WP_150070767.1">
    <property type="nucleotide sequence ID" value="NZ_VWPH01000021.1"/>
</dbReference>
<protein>
    <recommendedName>
        <fullName evidence="4">SH3 domain-containing protein</fullName>
    </recommendedName>
</protein>
<dbReference type="OrthoDB" id="3694515at2"/>
<reference evidence="2 3" key="1">
    <citation type="submission" date="2019-09" db="EMBL/GenBank/DDBJ databases">
        <title>Draft genome sequence of the thermophilic Saccharopolyspora hirsuta VKM Ac-666T.</title>
        <authorList>
            <person name="Lobastova T.G."/>
            <person name="Fokina V."/>
            <person name="Bragin E.Y."/>
            <person name="Shtratnikova V.Y."/>
            <person name="Starodumova I.P."/>
            <person name="Tarlachkov S.V."/>
            <person name="Donova M.V."/>
        </authorList>
    </citation>
    <scope>NUCLEOTIDE SEQUENCE [LARGE SCALE GENOMIC DNA]</scope>
    <source>
        <strain evidence="2 3">VKM Ac-666</strain>
    </source>
</reference>
<accession>A0A5M7BDH6</accession>
<comment type="caution">
    <text evidence="2">The sequence shown here is derived from an EMBL/GenBank/DDBJ whole genome shotgun (WGS) entry which is preliminary data.</text>
</comment>
<feature type="signal peptide" evidence="1">
    <location>
        <begin position="1"/>
        <end position="28"/>
    </location>
</feature>
<dbReference type="AlphaFoldDB" id="A0A5M7BDH6"/>
<proteinExistence type="predicted"/>
<organism evidence="2 3">
    <name type="scientific">Saccharopolyspora hirsuta</name>
    <dbReference type="NCBI Taxonomy" id="1837"/>
    <lineage>
        <taxon>Bacteria</taxon>
        <taxon>Bacillati</taxon>
        <taxon>Actinomycetota</taxon>
        <taxon>Actinomycetes</taxon>
        <taxon>Pseudonocardiales</taxon>
        <taxon>Pseudonocardiaceae</taxon>
        <taxon>Saccharopolyspora</taxon>
    </lineage>
</organism>
<dbReference type="EMBL" id="VWPH01000021">
    <property type="protein sequence ID" value="KAA5825451.1"/>
    <property type="molecule type" value="Genomic_DNA"/>
</dbReference>
<evidence type="ECO:0008006" key="4">
    <source>
        <dbReference type="Google" id="ProtNLM"/>
    </source>
</evidence>